<organism evidence="2 3">
    <name type="scientific">Halogeometricum rufum</name>
    <dbReference type="NCBI Taxonomy" id="553469"/>
    <lineage>
        <taxon>Archaea</taxon>
        <taxon>Methanobacteriati</taxon>
        <taxon>Methanobacteriota</taxon>
        <taxon>Stenosarchaea group</taxon>
        <taxon>Halobacteria</taxon>
        <taxon>Halobacteriales</taxon>
        <taxon>Haloferacaceae</taxon>
        <taxon>Halogeometricum</taxon>
    </lineage>
</organism>
<protein>
    <submittedName>
        <fullName evidence="2">Uncharacterized protein</fullName>
    </submittedName>
</protein>
<dbReference type="RefSeq" id="WP_143105086.1">
    <property type="nucleotide sequence ID" value="NZ_FOYT01000001.1"/>
</dbReference>
<accession>A0A1I6FYK5</accession>
<feature type="transmembrane region" description="Helical" evidence="1">
    <location>
        <begin position="101"/>
        <end position="120"/>
    </location>
</feature>
<keyword evidence="1" id="KW-0472">Membrane</keyword>
<dbReference type="EMBL" id="FOYT01000001">
    <property type="protein sequence ID" value="SFR34981.1"/>
    <property type="molecule type" value="Genomic_DNA"/>
</dbReference>
<sequence>MTRHVAQPTRPGGVLALLAAVGVVAAATAGGAGPGSLADAASLELALAAELGGVALLVAAAAVRRRGHAVVAGLLLLAGVGGVVGGVLVVATGPGTLPTRLVAGTGVAGVGVLGAGVAPVRSDRARGLVTAGAAVLTVAVVLGGVLTDVGALPLLGAMVAAVVAWDAGERAVSLGEQVGVRGRTWPVEVTRTAATALYGGAIVGATLAVRELNVTDVPLVGLLLLLCGTVAVLVALSNR</sequence>
<keyword evidence="3" id="KW-1185">Reference proteome</keyword>
<reference evidence="3" key="1">
    <citation type="submission" date="2016-10" db="EMBL/GenBank/DDBJ databases">
        <authorList>
            <person name="Varghese N."/>
            <person name="Submissions S."/>
        </authorList>
    </citation>
    <scope>NUCLEOTIDE SEQUENCE [LARGE SCALE GENOMIC DNA]</scope>
    <source>
        <strain evidence="3">CGMCC 1.7736</strain>
    </source>
</reference>
<keyword evidence="1" id="KW-0812">Transmembrane</keyword>
<dbReference type="STRING" id="553469.SAMN04487947_0246"/>
<feature type="transmembrane region" description="Helical" evidence="1">
    <location>
        <begin position="219"/>
        <end position="236"/>
    </location>
</feature>
<dbReference type="Pfam" id="PF24363">
    <property type="entry name" value="DUF7519"/>
    <property type="match status" value="1"/>
</dbReference>
<dbReference type="AlphaFoldDB" id="A0A1I6FYK5"/>
<evidence type="ECO:0000313" key="2">
    <source>
        <dbReference type="EMBL" id="SFR34981.1"/>
    </source>
</evidence>
<dbReference type="OrthoDB" id="157642at2157"/>
<gene>
    <name evidence="2" type="ORF">SAMN04487947_0246</name>
</gene>
<feature type="transmembrane region" description="Helical" evidence="1">
    <location>
        <begin position="45"/>
        <end position="63"/>
    </location>
</feature>
<dbReference type="Proteomes" id="UP000198531">
    <property type="component" value="Unassembled WGS sequence"/>
</dbReference>
<feature type="transmembrane region" description="Helical" evidence="1">
    <location>
        <begin position="70"/>
        <end position="89"/>
    </location>
</feature>
<dbReference type="InterPro" id="IPR055941">
    <property type="entry name" value="DUF7519"/>
</dbReference>
<proteinExistence type="predicted"/>
<feature type="transmembrane region" description="Helical" evidence="1">
    <location>
        <begin position="127"/>
        <end position="145"/>
    </location>
</feature>
<evidence type="ECO:0000313" key="3">
    <source>
        <dbReference type="Proteomes" id="UP000198531"/>
    </source>
</evidence>
<keyword evidence="1" id="KW-1133">Transmembrane helix</keyword>
<evidence type="ECO:0000256" key="1">
    <source>
        <dbReference type="SAM" id="Phobius"/>
    </source>
</evidence>
<name>A0A1I6FYK5_9EURY</name>